<gene>
    <name evidence="6" type="primary">LOC113707925</name>
</gene>
<dbReference type="InterPro" id="IPR046849">
    <property type="entry name" value="E2_motif"/>
</dbReference>
<evidence type="ECO:0000256" key="2">
    <source>
        <dbReference type="ARBA" id="ARBA00022737"/>
    </source>
</evidence>
<evidence type="ECO:0000313" key="6">
    <source>
        <dbReference type="RefSeq" id="XP_071921247.1"/>
    </source>
</evidence>
<feature type="repeat" description="PPR" evidence="3">
    <location>
        <begin position="153"/>
        <end position="187"/>
    </location>
</feature>
<dbReference type="SUPFAM" id="SSF48452">
    <property type="entry name" value="TPR-like"/>
    <property type="match status" value="1"/>
</dbReference>
<dbReference type="InterPro" id="IPR032867">
    <property type="entry name" value="DYW_dom"/>
</dbReference>
<evidence type="ECO:0000256" key="3">
    <source>
        <dbReference type="PROSITE-ProRule" id="PRU00708"/>
    </source>
</evidence>
<sequence length="760" mass="84710">MAAGVPLLNLNPICDKISATNCYQIPSWVSLKPSVDPLQHQYSPAQIQPANAGKLENIHLIWLSKQGKLNEAHQFLKEMDSAGVSVAPKTYQHLLRTCAKLKSLRDGKLFHNRTQRNFDNPPGFLQNSVIEMYFECGSIWDAQKLFDELPEKSPGSWETVISAYAGKGWIGKALEMFSRMMGAGINAGPSIYISLFRALSDLELGKQIHCLVVKSGFDENVSMNTAFCNMYVKCGCLESAQWAFDKMVEKNVVTWTGLMVGFTQAERQRDALRLFDMMLRDGIELDEFVFSIILKACAGLADVGMGQQVHGLVVKLGLESEVSVGTPLVDFYVKCANLGCAVQTFEKISEPNDVTWSAMIAGYSQGGEFGKCFRVFRSLRSQAGALNEYIYTSIFQACAALADLNLGTQAHGDAIKRGLISYLHGESTIISMYAKCGQLDCAFRVFDSISDPDTVAWTSMIAACAYHGNAPEALNLFRRMQASAVRPNSVTFIAILTACSHCGLVEDAKRYMESMSSEYGVDPTIDHYDCIIDILARAGQLSEALALIEAMPFEPDAMSWKSLLGGCSIYLNFELGKVAAEKLLQLDPHDTAAYILMFNLHASRGKWDEAAFVRRMMAERDLKKEVSCSWITIRGKVHRFIVGDRHHPQTEEIYQKLRELKFSCGSYEDSVFTTEEAASNNLVERKEQLLDHSERLAIAFGLISTPNNASILVFKNIRACRDCHDFAKHVSLVTGREIIVRDASRFHHFRCGECSCRDYW</sequence>
<protein>
    <submittedName>
        <fullName evidence="6">Pentatricopeptide repeat-containing protein At5g13270, chloroplastic-like</fullName>
    </submittedName>
</protein>
<evidence type="ECO:0000313" key="5">
    <source>
        <dbReference type="Proteomes" id="UP001652660"/>
    </source>
</evidence>
<reference evidence="6" key="1">
    <citation type="submission" date="2025-08" db="UniProtKB">
        <authorList>
            <consortium name="RefSeq"/>
        </authorList>
    </citation>
    <scope>IDENTIFICATION</scope>
    <source>
        <tissue evidence="6">Leaves</tissue>
    </source>
</reference>
<dbReference type="InterPro" id="IPR046848">
    <property type="entry name" value="E_motif"/>
</dbReference>
<dbReference type="PANTHER" id="PTHR47926">
    <property type="entry name" value="PENTATRICOPEPTIDE REPEAT-CONTAINING PROTEIN"/>
    <property type="match status" value="1"/>
</dbReference>
<feature type="repeat" description="PPR" evidence="3">
    <location>
        <begin position="352"/>
        <end position="382"/>
    </location>
</feature>
<dbReference type="PROSITE" id="PS51375">
    <property type="entry name" value="PPR"/>
    <property type="match status" value="4"/>
</dbReference>
<dbReference type="InterPro" id="IPR002885">
    <property type="entry name" value="PPR_rpt"/>
</dbReference>
<dbReference type="GeneID" id="113707925"/>
<dbReference type="InterPro" id="IPR011990">
    <property type="entry name" value="TPR-like_helical_dom_sf"/>
</dbReference>
<name>A0ABM4VP23_COFAR</name>
<feature type="repeat" description="PPR" evidence="3">
    <location>
        <begin position="453"/>
        <end position="487"/>
    </location>
</feature>
<keyword evidence="5" id="KW-1185">Reference proteome</keyword>
<dbReference type="InterPro" id="IPR046960">
    <property type="entry name" value="PPR_At4g14850-like_plant"/>
</dbReference>
<keyword evidence="2" id="KW-0677">Repeat</keyword>
<dbReference type="Pfam" id="PF01535">
    <property type="entry name" value="PPR"/>
    <property type="match status" value="6"/>
</dbReference>
<dbReference type="Pfam" id="PF20431">
    <property type="entry name" value="E_motif"/>
    <property type="match status" value="1"/>
</dbReference>
<dbReference type="Pfam" id="PF13041">
    <property type="entry name" value="PPR_2"/>
    <property type="match status" value="2"/>
</dbReference>
<evidence type="ECO:0000259" key="4">
    <source>
        <dbReference type="Pfam" id="PF14432"/>
    </source>
</evidence>
<dbReference type="Proteomes" id="UP001652660">
    <property type="component" value="Chromosome 9c"/>
</dbReference>
<feature type="repeat" description="PPR" evidence="3">
    <location>
        <begin position="251"/>
        <end position="285"/>
    </location>
</feature>
<organism evidence="5 6">
    <name type="scientific">Coffea arabica</name>
    <name type="common">Arabian coffee</name>
    <dbReference type="NCBI Taxonomy" id="13443"/>
    <lineage>
        <taxon>Eukaryota</taxon>
        <taxon>Viridiplantae</taxon>
        <taxon>Streptophyta</taxon>
        <taxon>Embryophyta</taxon>
        <taxon>Tracheophyta</taxon>
        <taxon>Spermatophyta</taxon>
        <taxon>Magnoliopsida</taxon>
        <taxon>eudicotyledons</taxon>
        <taxon>Gunneridae</taxon>
        <taxon>Pentapetalae</taxon>
        <taxon>asterids</taxon>
        <taxon>lamiids</taxon>
        <taxon>Gentianales</taxon>
        <taxon>Rubiaceae</taxon>
        <taxon>Ixoroideae</taxon>
        <taxon>Gardenieae complex</taxon>
        <taxon>Bertiereae - Coffeeae clade</taxon>
        <taxon>Coffeeae</taxon>
        <taxon>Coffea</taxon>
    </lineage>
</organism>
<comment type="similarity">
    <text evidence="1">Belongs to the PPR family. PCMP-H subfamily.</text>
</comment>
<dbReference type="Pfam" id="PF14432">
    <property type="entry name" value="DYW_deaminase"/>
    <property type="match status" value="1"/>
</dbReference>
<feature type="domain" description="DYW" evidence="4">
    <location>
        <begin position="684"/>
        <end position="760"/>
    </location>
</feature>
<dbReference type="Pfam" id="PF20430">
    <property type="entry name" value="Eplus_motif"/>
    <property type="match status" value="1"/>
</dbReference>
<dbReference type="NCBIfam" id="TIGR00756">
    <property type="entry name" value="PPR"/>
    <property type="match status" value="4"/>
</dbReference>
<dbReference type="Gene3D" id="1.25.40.10">
    <property type="entry name" value="Tetratricopeptide repeat domain"/>
    <property type="match status" value="5"/>
</dbReference>
<evidence type="ECO:0000256" key="1">
    <source>
        <dbReference type="ARBA" id="ARBA00006643"/>
    </source>
</evidence>
<proteinExistence type="inferred from homology"/>
<dbReference type="PANTHER" id="PTHR47926:SF378">
    <property type="entry name" value="PENTATRICOPEPTIDE REPEAT (PPR) SUPERFAMILY PROTEIN"/>
    <property type="match status" value="1"/>
</dbReference>
<accession>A0ABM4VP23</accession>
<dbReference type="RefSeq" id="XP_071921247.1">
    <property type="nucleotide sequence ID" value="XM_072065146.1"/>
</dbReference>